<proteinExistence type="predicted"/>
<feature type="domain" description="VIT" evidence="3">
    <location>
        <begin position="242"/>
        <end position="414"/>
    </location>
</feature>
<dbReference type="SUPFAM" id="SSF53300">
    <property type="entry name" value="vWA-like"/>
    <property type="match status" value="1"/>
</dbReference>
<keyword evidence="5" id="KW-1185">Reference proteome</keyword>
<accession>A0A3A8Q5S7</accession>
<keyword evidence="2" id="KW-0732">Signal</keyword>
<evidence type="ECO:0000259" key="3">
    <source>
        <dbReference type="PROSITE" id="PS51468"/>
    </source>
</evidence>
<dbReference type="RefSeq" id="WP_121771034.1">
    <property type="nucleotide sequence ID" value="NZ_RAWM01000089.1"/>
</dbReference>
<feature type="region of interest" description="Disordered" evidence="1">
    <location>
        <begin position="83"/>
        <end position="110"/>
    </location>
</feature>
<dbReference type="Pfam" id="PF08487">
    <property type="entry name" value="VIT"/>
    <property type="match status" value="1"/>
</dbReference>
<protein>
    <submittedName>
        <fullName evidence="4">DUF2135 domain-containing protein</fullName>
    </submittedName>
</protein>
<evidence type="ECO:0000256" key="2">
    <source>
        <dbReference type="SAM" id="SignalP"/>
    </source>
</evidence>
<dbReference type="OrthoDB" id="266279at2"/>
<feature type="region of interest" description="Disordered" evidence="1">
    <location>
        <begin position="325"/>
        <end position="350"/>
    </location>
</feature>
<evidence type="ECO:0000256" key="1">
    <source>
        <dbReference type="SAM" id="MobiDB-lite"/>
    </source>
</evidence>
<dbReference type="Gene3D" id="3.40.50.410">
    <property type="entry name" value="von Willebrand factor, type A domain"/>
    <property type="match status" value="1"/>
</dbReference>
<organism evidence="4 5">
    <name type="scientific">Corallococcus interemptor</name>
    <dbReference type="NCBI Taxonomy" id="2316720"/>
    <lineage>
        <taxon>Bacteria</taxon>
        <taxon>Pseudomonadati</taxon>
        <taxon>Myxococcota</taxon>
        <taxon>Myxococcia</taxon>
        <taxon>Myxococcales</taxon>
        <taxon>Cystobacterineae</taxon>
        <taxon>Myxococcaceae</taxon>
        <taxon>Corallococcus</taxon>
    </lineage>
</organism>
<dbReference type="InterPro" id="IPR019220">
    <property type="entry name" value="DUF2135"/>
</dbReference>
<dbReference type="InterPro" id="IPR013694">
    <property type="entry name" value="VIT"/>
</dbReference>
<sequence>MRLYRASAVVLLMGFLASGCKRDADTPPPKVAASIELPAPFLQAGLAAPVTVAGLPDTGEVDLAELRDSVADPKVLSEAEVAALSREDARPSPPPPAAAAPSPRPTEAPGLGEAELLDAQMGAEMARRERNVREERAQLEATRSARAPSEDADAEVEGGVAGGVVGGVVAGMFGESPPSAAPRPMSQDRNAMMQVIRGSGSGGGGIALGGRAGAPAKKQASKPEPEAPKPVLPRVEAAPRAAKVLVMGEDGRYQPLKARAVRVVTYIQGSRARTVVDHLFENDSGRNLEGTFYYPLPGGATVAGFALYSGAVAVDTPSLFQSSDLLPPLGDDTAEPERLSASAPPAAKGSKRAWGDIQEARVVEQKRAREVYEDVVRRNVDPALLEWSGASTFSARVFPLPPRSLKRVVIAYEQTLLFDGTRLRYTWPLPQDAGKELRVSARVHVDPRQALEVAVQPETGAKGRKVDAWQVYDFPKLTGDGALGVALKPRGEDADVLVGSDGAGLPGRAFHARVRLPERLTSGAEGPPTGRAVLVVDTSLSSEDGNAWAIQAATLRALLEKDATLKEYAVLLFDVRPRWLHGPGFRTNDAAHRQATFAELERVYLEGASHVDGALEELDRAGLEWLKPSSSGERVTAFLLSDGNITWGQSRVDALLSRHPCVESLRWVTYRFGEAAVNTELFDALARSSGGRVVSVLSAAEVDAAAKAHRAASVVLSRVSVVGADVKDLVVAGRPRLVFPGQELQVAGRLPGQGDAALEVVTQAGTGPERVLRIPLPKDVDSAFAPRAWAELFVSRLVSLDDERLDRMVVALSQHYRLANARASMLVLESEGDYTRYAVRDEQVDLDNLESLRRREEDQRRDKLLGIALDGVPAEGRAVVARLAEQKGMPALLRRQPLRDAPYAGGDERIQAELAYRKARRENRDDVMIYEAVARRRAFSGDTWGAVRALSSPVELRPRDAEALRLVGYGLLALGQYPAAAELFEHVRLNRPFEAQAFLEEALALDAAGRYSEAARDYEIVLARPWKRHGEELRTVAGFHYARMLAGLERQPRLAQAASVLRERRAGLQGFRGAKVFANATPIDYQLTTHWNSDNTDIDLWVIEPDGEKCFYQHKETRLGGQLYWDITDGLGPELYHARKAAPGPYHVVVHYYGKRSARDVVPTALLLVSDRNVFTAEDMAQRRFQVRILPDTNSRLLLRREELVASKDRVSAQSSP</sequence>
<dbReference type="Pfam" id="PF09906">
    <property type="entry name" value="DUF2135"/>
    <property type="match status" value="1"/>
</dbReference>
<dbReference type="Proteomes" id="UP000282656">
    <property type="component" value="Unassembled WGS sequence"/>
</dbReference>
<gene>
    <name evidence="4" type="ORF">D7X96_26605</name>
</gene>
<dbReference type="PROSITE" id="PS51468">
    <property type="entry name" value="VIT"/>
    <property type="match status" value="1"/>
</dbReference>
<feature type="compositionally biased region" description="Pro residues" evidence="1">
    <location>
        <begin position="91"/>
        <end position="106"/>
    </location>
</feature>
<dbReference type="EMBL" id="RAWM01000089">
    <property type="protein sequence ID" value="RKH64029.1"/>
    <property type="molecule type" value="Genomic_DNA"/>
</dbReference>
<feature type="chain" id="PRO_5017242219" evidence="2">
    <location>
        <begin position="24"/>
        <end position="1217"/>
    </location>
</feature>
<name>A0A3A8Q5S7_9BACT</name>
<feature type="region of interest" description="Disordered" evidence="1">
    <location>
        <begin position="211"/>
        <end position="231"/>
    </location>
</feature>
<comment type="caution">
    <text evidence="4">The sequence shown here is derived from an EMBL/GenBank/DDBJ whole genome shotgun (WGS) entry which is preliminary data.</text>
</comment>
<dbReference type="AlphaFoldDB" id="A0A3A8Q5S7"/>
<feature type="region of interest" description="Disordered" evidence="1">
    <location>
        <begin position="123"/>
        <end position="156"/>
    </location>
</feature>
<feature type="compositionally biased region" description="Basic and acidic residues" evidence="1">
    <location>
        <begin position="125"/>
        <end position="138"/>
    </location>
</feature>
<evidence type="ECO:0000313" key="5">
    <source>
        <dbReference type="Proteomes" id="UP000282656"/>
    </source>
</evidence>
<reference evidence="5" key="1">
    <citation type="submission" date="2018-09" db="EMBL/GenBank/DDBJ databases">
        <authorList>
            <person name="Livingstone P.G."/>
            <person name="Whitworth D.E."/>
        </authorList>
    </citation>
    <scope>NUCLEOTIDE SEQUENCE [LARGE SCALE GENOMIC DNA]</scope>
    <source>
        <strain evidence="5">AB047A</strain>
    </source>
</reference>
<dbReference type="PROSITE" id="PS51257">
    <property type="entry name" value="PROKAR_LIPOPROTEIN"/>
    <property type="match status" value="1"/>
</dbReference>
<dbReference type="InterPro" id="IPR036465">
    <property type="entry name" value="vWFA_dom_sf"/>
</dbReference>
<dbReference type="SUPFAM" id="SSF48452">
    <property type="entry name" value="TPR-like"/>
    <property type="match status" value="1"/>
</dbReference>
<dbReference type="Gene3D" id="1.25.40.10">
    <property type="entry name" value="Tetratricopeptide repeat domain"/>
    <property type="match status" value="1"/>
</dbReference>
<dbReference type="InterPro" id="IPR011990">
    <property type="entry name" value="TPR-like_helical_dom_sf"/>
</dbReference>
<feature type="signal peptide" evidence="2">
    <location>
        <begin position="1"/>
        <end position="23"/>
    </location>
</feature>
<evidence type="ECO:0000313" key="4">
    <source>
        <dbReference type="EMBL" id="RKH64029.1"/>
    </source>
</evidence>